<dbReference type="EMBL" id="CM047745">
    <property type="protein sequence ID" value="KAJ0024417.1"/>
    <property type="molecule type" value="Genomic_DNA"/>
</dbReference>
<name>A0ACC0XT38_9ROSI</name>
<accession>A0ACC0XT38</accession>
<gene>
    <name evidence="1" type="ORF">Pint_08068</name>
</gene>
<reference evidence="2" key="1">
    <citation type="journal article" date="2023" name="G3 (Bethesda)">
        <title>Genome assembly and association tests identify interacting loci associated with vigor, precocity, and sex in interspecific pistachio rootstocks.</title>
        <authorList>
            <person name="Palmer W."/>
            <person name="Jacygrad E."/>
            <person name="Sagayaradj S."/>
            <person name="Cavanaugh K."/>
            <person name="Han R."/>
            <person name="Bertier L."/>
            <person name="Beede B."/>
            <person name="Kafkas S."/>
            <person name="Golino D."/>
            <person name="Preece J."/>
            <person name="Michelmore R."/>
        </authorList>
    </citation>
    <scope>NUCLEOTIDE SEQUENCE [LARGE SCALE GENOMIC DNA]</scope>
</reference>
<keyword evidence="2" id="KW-1185">Reference proteome</keyword>
<organism evidence="1 2">
    <name type="scientific">Pistacia integerrima</name>
    <dbReference type="NCBI Taxonomy" id="434235"/>
    <lineage>
        <taxon>Eukaryota</taxon>
        <taxon>Viridiplantae</taxon>
        <taxon>Streptophyta</taxon>
        <taxon>Embryophyta</taxon>
        <taxon>Tracheophyta</taxon>
        <taxon>Spermatophyta</taxon>
        <taxon>Magnoliopsida</taxon>
        <taxon>eudicotyledons</taxon>
        <taxon>Gunneridae</taxon>
        <taxon>Pentapetalae</taxon>
        <taxon>rosids</taxon>
        <taxon>malvids</taxon>
        <taxon>Sapindales</taxon>
        <taxon>Anacardiaceae</taxon>
        <taxon>Pistacia</taxon>
    </lineage>
</organism>
<evidence type="ECO:0000313" key="1">
    <source>
        <dbReference type="EMBL" id="KAJ0024417.1"/>
    </source>
</evidence>
<protein>
    <submittedName>
        <fullName evidence="1">Uncharacterized protein</fullName>
    </submittedName>
</protein>
<evidence type="ECO:0000313" key="2">
    <source>
        <dbReference type="Proteomes" id="UP001163603"/>
    </source>
</evidence>
<comment type="caution">
    <text evidence="1">The sequence shown here is derived from an EMBL/GenBank/DDBJ whole genome shotgun (WGS) entry which is preliminary data.</text>
</comment>
<sequence length="83" mass="9079">MAVKVNPGAETVRANGGSRMAARIPPLFKAKKASVIPPRRKLVKRMMFDRLVQFMASLCSSGGACKSNNTTMKNTHKCKDPFP</sequence>
<proteinExistence type="predicted"/>
<dbReference type="Proteomes" id="UP001163603">
    <property type="component" value="Chromosome 10"/>
</dbReference>